<gene>
    <name evidence="2" type="ORF">ACEU0G_004104</name>
</gene>
<name>A0ABW7D1U3_9GAMM</name>
<keyword evidence="1" id="KW-0732">Signal</keyword>
<sequence>MRKILLAAALLATTPFAASAAETMSYTFVEGGWTQLQLDRNGADSKPKLDGGYLRGSFAIAEQVYVFGGYSMVSKTYTWDYYGYNGRLKQELRQPELGIGYHMPLTDRLDFTTDIAWLRINNEAKLSYDGEEVDRLKDHTNAGRATLGIRGKPSARTEAWLKAGYIDGSDMDGTWVGTLGGQVNFTQAWGLVGEVQAYDDVTQFSVGVRASF</sequence>
<evidence type="ECO:0000256" key="1">
    <source>
        <dbReference type="SAM" id="SignalP"/>
    </source>
</evidence>
<feature type="signal peptide" evidence="1">
    <location>
        <begin position="1"/>
        <end position="20"/>
    </location>
</feature>
<dbReference type="Proteomes" id="UP001605261">
    <property type="component" value="Unassembled WGS sequence"/>
</dbReference>
<comment type="caution">
    <text evidence="2">The sequence shown here is derived from an EMBL/GenBank/DDBJ whole genome shotgun (WGS) entry which is preliminary data.</text>
</comment>
<accession>A0ABW7D1U3</accession>
<evidence type="ECO:0000313" key="2">
    <source>
        <dbReference type="EMBL" id="MFG6110078.1"/>
    </source>
</evidence>
<evidence type="ECO:0000313" key="3">
    <source>
        <dbReference type="Proteomes" id="UP001605261"/>
    </source>
</evidence>
<dbReference type="RefSeq" id="WP_394163850.1">
    <property type="nucleotide sequence ID" value="NZ_JBHGCJ010000009.1"/>
</dbReference>
<organism evidence="2 3">
    <name type="scientific">Stenotrophomonas nematodicola</name>
    <dbReference type="NCBI Taxonomy" id="2656746"/>
    <lineage>
        <taxon>Bacteria</taxon>
        <taxon>Pseudomonadati</taxon>
        <taxon>Pseudomonadota</taxon>
        <taxon>Gammaproteobacteria</taxon>
        <taxon>Lysobacterales</taxon>
        <taxon>Lysobacteraceae</taxon>
        <taxon>Stenotrophomonas</taxon>
    </lineage>
</organism>
<protein>
    <recommendedName>
        <fullName evidence="4">Outer membrane protein beta-barrel domain-containing protein</fullName>
    </recommendedName>
</protein>
<dbReference type="EMBL" id="JBHGCJ010000009">
    <property type="protein sequence ID" value="MFG6110078.1"/>
    <property type="molecule type" value="Genomic_DNA"/>
</dbReference>
<evidence type="ECO:0008006" key="4">
    <source>
        <dbReference type="Google" id="ProtNLM"/>
    </source>
</evidence>
<keyword evidence="3" id="KW-1185">Reference proteome</keyword>
<feature type="chain" id="PRO_5046480909" description="Outer membrane protein beta-barrel domain-containing protein" evidence="1">
    <location>
        <begin position="21"/>
        <end position="212"/>
    </location>
</feature>
<proteinExistence type="predicted"/>
<reference evidence="2 3" key="1">
    <citation type="submission" date="2024-09" db="EMBL/GenBank/DDBJ databases">
        <authorList>
            <consortium name="All-Russian atlas of soil microorganisms"/>
            <consortium name="as a basis for the search for new antimicrobial producers and enzymes with unique properties"/>
            <person name="Sokolova E.A."/>
            <person name="Voronina E.N."/>
        </authorList>
    </citation>
    <scope>NUCLEOTIDE SEQUENCE [LARGE SCALE GENOMIC DNA]</scope>
    <source>
        <strain evidence="2 3">AF-22b-331.1</strain>
    </source>
</reference>